<feature type="compositionally biased region" description="Basic and acidic residues" evidence="1">
    <location>
        <begin position="164"/>
        <end position="185"/>
    </location>
</feature>
<comment type="caution">
    <text evidence="3">The sequence shown here is derived from an EMBL/GenBank/DDBJ whole genome shotgun (WGS) entry which is preliminary data.</text>
</comment>
<dbReference type="AlphaFoldDB" id="A0A5C6C4E7"/>
<keyword evidence="2" id="KW-0812">Transmembrane</keyword>
<evidence type="ECO:0000256" key="1">
    <source>
        <dbReference type="SAM" id="MobiDB-lite"/>
    </source>
</evidence>
<dbReference type="RefSeq" id="WP_146406240.1">
    <property type="nucleotide sequence ID" value="NZ_SJPU01000001.1"/>
</dbReference>
<dbReference type="EMBL" id="SJPU01000001">
    <property type="protein sequence ID" value="TWU19423.1"/>
    <property type="molecule type" value="Genomic_DNA"/>
</dbReference>
<reference evidence="3 4" key="1">
    <citation type="journal article" date="2020" name="Antonie Van Leeuwenhoek">
        <title>Rhodopirellula heiligendammensis sp. nov., Rhodopirellula pilleata sp. nov., and Rhodopirellula solitaria sp. nov. isolated from natural or artificial marine surfaces in Northern Germany and California, USA, and emended description of the genus Rhodopirellula.</title>
        <authorList>
            <person name="Kallscheuer N."/>
            <person name="Wiegand S."/>
            <person name="Jogler M."/>
            <person name="Boedeker C."/>
            <person name="Peeters S.H."/>
            <person name="Rast P."/>
            <person name="Heuer A."/>
            <person name="Jetten M.S.M."/>
            <person name="Rohde M."/>
            <person name="Jogler C."/>
        </authorList>
    </citation>
    <scope>NUCLEOTIDE SEQUENCE [LARGE SCALE GENOMIC DNA]</scope>
    <source>
        <strain evidence="3 4">Poly21</strain>
    </source>
</reference>
<organism evidence="3 4">
    <name type="scientific">Allorhodopirellula heiligendammensis</name>
    <dbReference type="NCBI Taxonomy" id="2714739"/>
    <lineage>
        <taxon>Bacteria</taxon>
        <taxon>Pseudomonadati</taxon>
        <taxon>Planctomycetota</taxon>
        <taxon>Planctomycetia</taxon>
        <taxon>Pirellulales</taxon>
        <taxon>Pirellulaceae</taxon>
        <taxon>Allorhodopirellula</taxon>
    </lineage>
</organism>
<accession>A0A5C6C4E7</accession>
<feature type="region of interest" description="Disordered" evidence="1">
    <location>
        <begin position="157"/>
        <end position="185"/>
    </location>
</feature>
<sequence length="492" mass="53981">MAARDDSVIRGSLIACLIFLVLSLALNFFLYQWGSTSSQTADAAKGQLSTARGELQTMQSQATMMKFMLGVGNLTEAQIEQLSTSTGGDPDMDTIEQQFVRNMSYFGEEVDKQNQNYPALPEFLVNAIRSRNVQYSQAREEATTIRTQADAEVDLARKAQSQAESDKDKANKKLEEEQSKFAEDRETMQLASAENHDTLLRTSQELNIARKRLKTNMADFEKRENTLLSTINTQLIELQKLRSDNFESTQGQIVYVVRDGNVVNINLGSADNLHAGVTFGVIDADETRLQDAKVKATIQVTKVLGQHRAEARVVARPEIRYPIIDGDQIYSPFWAPGRRVKIALGWNIDLDDDARPDTDAVASMVRAAGAEVAAIMNPDGSSEGKLDSSVRFLVLGESPEGAEEADSADVIAISKLKTQAKELGVTVIPAWKLQAYLRTIDDSLTTPLGSAVRGRDFAPEASDAAGSIPNSLPGFFKDVDERQQQGNNILAP</sequence>
<evidence type="ECO:0000313" key="3">
    <source>
        <dbReference type="EMBL" id="TWU19423.1"/>
    </source>
</evidence>
<protein>
    <submittedName>
        <fullName evidence="3">Uncharacterized protein</fullName>
    </submittedName>
</protein>
<feature type="transmembrane region" description="Helical" evidence="2">
    <location>
        <begin position="12"/>
        <end position="33"/>
    </location>
</feature>
<evidence type="ECO:0000256" key="2">
    <source>
        <dbReference type="SAM" id="Phobius"/>
    </source>
</evidence>
<proteinExistence type="predicted"/>
<gene>
    <name evidence="3" type="ORF">Poly21_15960</name>
</gene>
<evidence type="ECO:0000313" key="4">
    <source>
        <dbReference type="Proteomes" id="UP000319908"/>
    </source>
</evidence>
<dbReference type="Proteomes" id="UP000319908">
    <property type="component" value="Unassembled WGS sequence"/>
</dbReference>
<name>A0A5C6C4E7_9BACT</name>
<dbReference type="OrthoDB" id="230112at2"/>
<keyword evidence="2" id="KW-1133">Transmembrane helix</keyword>
<keyword evidence="2" id="KW-0472">Membrane</keyword>
<keyword evidence="4" id="KW-1185">Reference proteome</keyword>